<protein>
    <recommendedName>
        <fullName evidence="5">CRC domain-containing protein</fullName>
    </recommendedName>
</protein>
<dbReference type="SMART" id="SM01114">
    <property type="entry name" value="CXC"/>
    <property type="match status" value="2"/>
</dbReference>
<dbReference type="EMBL" id="OU503056">
    <property type="protein sequence ID" value="CAI9784804.1"/>
    <property type="molecule type" value="Genomic_DNA"/>
</dbReference>
<dbReference type="PANTHER" id="PTHR46159">
    <property type="entry name" value="PROTEIN TESMIN/TSO1-LIKE CXC 2"/>
    <property type="match status" value="1"/>
</dbReference>
<evidence type="ECO:0000313" key="7">
    <source>
        <dbReference type="Proteomes" id="UP000834106"/>
    </source>
</evidence>
<sequence>MDYHESTIASAMDATETVPVQDSPVFSYISKLSPIQPVKEPAVSQGFTRLNSPPTVFTSPRLNPHGLSSSLKSSQFPPLPSTQLSGQDGGCWISITAADRSGKLDDGLGSGLNTCTEKGLDSSRLVDDQTESSIGCADRFLDDAVYMDSFNSNVSADSSLKYFDDIDQTPVRVNNSKESAGKLEKTHGARGNNKDASVDRRAIEINMMSRDGVIRADQGAKFESNLSENLAITNKHPEKFMTENSEAGQTGHVDDSSYLLPKSIEIYEGNKSSVETTGALDEPVQNEVQSNPMAAQPRGLHVSCLHFEDAQQKIITNRHAQNPSGIENSSRILTSSADREGPKSISLETPSTPISQIGMTQQMVYPRNRGNYSIKVPTPLGIGLHLNSVVSTTQVGAGETIIVKSSEKDTLSIWDEQQVTSLSSHLSENSKNSSYLSVLESILGIPDDSRHNNDYASVAANSATSVSTYNVKPLDNSMVCNPIEDQSTPVNKRKSNTGNADDAEEFKRSSPKRKRQAYKKKTSESNDDYSCKLCNCKKSKCLKLYCDCFAAGIYCAEPCSCQGCFNRPEYEDTVLETRQQIGSRNPLAFAPKIVQNNEDETQLSKSSIRHKRGCNCKKSMCLKKYCECYQAKVGCSDGCRCEGCKNVYGQKGECGVNKDVGMQCTDETTDGSSGEKLEMVESGNVLYHTELCNPHNLTPLTPSFQYSDQGKGASKAWFSSGKYFQSPESGPTFGAPCVRFPRSPRNLDNRDMISESSKEILDLDSFDNELDYHKAEAVNDFSFGHHGPSNMEHLAGKPNAREWESNLKVQPFSGSGHFSSASSLRWRVSPITPMAQFSGTKLPQAVDYYNDLHNIMEDDTPEILKGTPNPPNTVKVRSPNKKRVSPPHGHLRELGSRSSEGLRSARKFILQAVPSFPPLTPCVESKNGGQKKT</sequence>
<keyword evidence="7" id="KW-1185">Reference proteome</keyword>
<feature type="region of interest" description="Disordered" evidence="4">
    <location>
        <begin position="860"/>
        <end position="902"/>
    </location>
</feature>
<name>A0AAD2AC44_9LAMI</name>
<dbReference type="InterPro" id="IPR044522">
    <property type="entry name" value="TSO1-like"/>
</dbReference>
<dbReference type="GO" id="GO:0003700">
    <property type="term" value="F:DNA-binding transcription factor activity"/>
    <property type="evidence" value="ECO:0007669"/>
    <property type="project" value="InterPro"/>
</dbReference>
<evidence type="ECO:0000259" key="5">
    <source>
        <dbReference type="PROSITE" id="PS51634"/>
    </source>
</evidence>
<accession>A0AAD2AC44</accession>
<dbReference type="Proteomes" id="UP000834106">
    <property type="component" value="Chromosome 21"/>
</dbReference>
<comment type="subcellular location">
    <subcellularLocation>
        <location evidence="1">Nucleus</location>
    </subcellularLocation>
</comment>
<dbReference type="GO" id="GO:0005634">
    <property type="term" value="C:nucleus"/>
    <property type="evidence" value="ECO:0007669"/>
    <property type="project" value="UniProtKB-SubCell"/>
</dbReference>
<dbReference type="PROSITE" id="PS51634">
    <property type="entry name" value="CRC"/>
    <property type="match status" value="1"/>
</dbReference>
<dbReference type="InterPro" id="IPR005172">
    <property type="entry name" value="CRC"/>
</dbReference>
<dbReference type="InterPro" id="IPR033467">
    <property type="entry name" value="Tesmin/TSO1-like_CXC"/>
</dbReference>
<keyword evidence="3" id="KW-0539">Nucleus</keyword>
<dbReference type="Pfam" id="PF03638">
    <property type="entry name" value="TCR"/>
    <property type="match status" value="2"/>
</dbReference>
<evidence type="ECO:0000256" key="3">
    <source>
        <dbReference type="ARBA" id="ARBA00023242"/>
    </source>
</evidence>
<proteinExistence type="inferred from homology"/>
<dbReference type="PANTHER" id="PTHR46159:SF6">
    <property type="entry name" value="OS12G0605300 PROTEIN"/>
    <property type="match status" value="1"/>
</dbReference>
<gene>
    <name evidence="6" type="ORF">FPE_LOCUS32234</name>
</gene>
<feature type="compositionally biased region" description="Basic residues" evidence="4">
    <location>
        <begin position="509"/>
        <end position="520"/>
    </location>
</feature>
<evidence type="ECO:0000313" key="6">
    <source>
        <dbReference type="EMBL" id="CAI9784804.1"/>
    </source>
</evidence>
<organism evidence="6 7">
    <name type="scientific">Fraxinus pennsylvanica</name>
    <dbReference type="NCBI Taxonomy" id="56036"/>
    <lineage>
        <taxon>Eukaryota</taxon>
        <taxon>Viridiplantae</taxon>
        <taxon>Streptophyta</taxon>
        <taxon>Embryophyta</taxon>
        <taxon>Tracheophyta</taxon>
        <taxon>Spermatophyta</taxon>
        <taxon>Magnoliopsida</taxon>
        <taxon>eudicotyledons</taxon>
        <taxon>Gunneridae</taxon>
        <taxon>Pentapetalae</taxon>
        <taxon>asterids</taxon>
        <taxon>lamiids</taxon>
        <taxon>Lamiales</taxon>
        <taxon>Oleaceae</taxon>
        <taxon>Oleeae</taxon>
        <taxon>Fraxinus</taxon>
    </lineage>
</organism>
<evidence type="ECO:0000256" key="2">
    <source>
        <dbReference type="ARBA" id="ARBA00007267"/>
    </source>
</evidence>
<evidence type="ECO:0000256" key="1">
    <source>
        <dbReference type="ARBA" id="ARBA00004123"/>
    </source>
</evidence>
<evidence type="ECO:0000256" key="4">
    <source>
        <dbReference type="SAM" id="MobiDB-lite"/>
    </source>
</evidence>
<comment type="similarity">
    <text evidence="2">Belongs to the lin-54 family.</text>
</comment>
<feature type="domain" description="CRC" evidence="5">
    <location>
        <begin position="530"/>
        <end position="649"/>
    </location>
</feature>
<reference evidence="6" key="1">
    <citation type="submission" date="2023-05" db="EMBL/GenBank/DDBJ databases">
        <authorList>
            <person name="Huff M."/>
        </authorList>
    </citation>
    <scope>NUCLEOTIDE SEQUENCE</scope>
</reference>
<feature type="region of interest" description="Disordered" evidence="4">
    <location>
        <begin position="481"/>
        <end position="528"/>
    </location>
</feature>
<dbReference type="AlphaFoldDB" id="A0AAD2AC44"/>